<evidence type="ECO:0000256" key="1">
    <source>
        <dbReference type="ARBA" id="ARBA00022443"/>
    </source>
</evidence>
<sequence>MFSLFGSAAMRPADPPAAADPAAPDNEWQLVDSNGDSVPLIFDSGVVPVDDGPGEPVEAPTAASEQPPAAQAIPQSGRPASTRRAAARAALGSGKARVLYSFTAIEDNELSATAGEEVLVISKGAAGWWLAKNAEGRLGWIPEQYVEEGALEVRVGPASSTALPPGSGGAAEGDFGVGMLRLGGGLS</sequence>
<reference evidence="5" key="2">
    <citation type="submission" date="2023-06" db="EMBL/GenBank/DDBJ databases">
        <authorList>
            <consortium name="Lawrence Berkeley National Laboratory"/>
            <person name="Haridas S."/>
            <person name="Hensen N."/>
            <person name="Bonometti L."/>
            <person name="Westerberg I."/>
            <person name="Brannstrom I.O."/>
            <person name="Guillou S."/>
            <person name="Cros-Aarteil S."/>
            <person name="Calhoun S."/>
            <person name="Kuo A."/>
            <person name="Mondo S."/>
            <person name="Pangilinan J."/>
            <person name="Riley R."/>
            <person name="Labutti K."/>
            <person name="Andreopoulos B."/>
            <person name="Lipzen A."/>
            <person name="Chen C."/>
            <person name="Yanf M."/>
            <person name="Daum C."/>
            <person name="Ng V."/>
            <person name="Clum A."/>
            <person name="Steindorff A."/>
            <person name="Ohm R."/>
            <person name="Martin F."/>
            <person name="Silar P."/>
            <person name="Natvig D."/>
            <person name="Lalanne C."/>
            <person name="Gautier V."/>
            <person name="Ament-Velasquez S.L."/>
            <person name="Kruys A."/>
            <person name="Hutchinson M.I."/>
            <person name="Powell A.J."/>
            <person name="Barry K."/>
            <person name="Miller A.N."/>
            <person name="Grigoriev I.V."/>
            <person name="Debuchy R."/>
            <person name="Gladieux P."/>
            <person name="Thoren M.H."/>
            <person name="Johannesson H."/>
        </authorList>
    </citation>
    <scope>NUCLEOTIDE SEQUENCE</scope>
    <source>
        <strain evidence="5">CBS 955.72</strain>
    </source>
</reference>
<keyword evidence="1 2" id="KW-0728">SH3 domain</keyword>
<proteinExistence type="predicted"/>
<dbReference type="CDD" id="cd00174">
    <property type="entry name" value="SH3"/>
    <property type="match status" value="1"/>
</dbReference>
<organism evidence="5 6">
    <name type="scientific">Lasiosphaeria hispida</name>
    <dbReference type="NCBI Taxonomy" id="260671"/>
    <lineage>
        <taxon>Eukaryota</taxon>
        <taxon>Fungi</taxon>
        <taxon>Dikarya</taxon>
        <taxon>Ascomycota</taxon>
        <taxon>Pezizomycotina</taxon>
        <taxon>Sordariomycetes</taxon>
        <taxon>Sordariomycetidae</taxon>
        <taxon>Sordariales</taxon>
        <taxon>Lasiosphaeriaceae</taxon>
        <taxon>Lasiosphaeria</taxon>
    </lineage>
</organism>
<dbReference type="EMBL" id="JAUIQD010000004">
    <property type="protein sequence ID" value="KAK3352496.1"/>
    <property type="molecule type" value="Genomic_DNA"/>
</dbReference>
<dbReference type="InterPro" id="IPR036028">
    <property type="entry name" value="SH3-like_dom_sf"/>
</dbReference>
<comment type="caution">
    <text evidence="5">The sequence shown here is derived from an EMBL/GenBank/DDBJ whole genome shotgun (WGS) entry which is preliminary data.</text>
</comment>
<dbReference type="Pfam" id="PF00018">
    <property type="entry name" value="SH3_1"/>
    <property type="match status" value="1"/>
</dbReference>
<dbReference type="Proteomes" id="UP001275084">
    <property type="component" value="Unassembled WGS sequence"/>
</dbReference>
<evidence type="ECO:0000256" key="2">
    <source>
        <dbReference type="PROSITE-ProRule" id="PRU00192"/>
    </source>
</evidence>
<feature type="compositionally biased region" description="Low complexity" evidence="3">
    <location>
        <begin position="45"/>
        <end position="58"/>
    </location>
</feature>
<evidence type="ECO:0000256" key="3">
    <source>
        <dbReference type="SAM" id="MobiDB-lite"/>
    </source>
</evidence>
<reference evidence="5" key="1">
    <citation type="journal article" date="2023" name="Mol. Phylogenet. Evol.">
        <title>Genome-scale phylogeny and comparative genomics of the fungal order Sordariales.</title>
        <authorList>
            <person name="Hensen N."/>
            <person name="Bonometti L."/>
            <person name="Westerberg I."/>
            <person name="Brannstrom I.O."/>
            <person name="Guillou S."/>
            <person name="Cros-Aarteil S."/>
            <person name="Calhoun S."/>
            <person name="Haridas S."/>
            <person name="Kuo A."/>
            <person name="Mondo S."/>
            <person name="Pangilinan J."/>
            <person name="Riley R."/>
            <person name="LaButti K."/>
            <person name="Andreopoulos B."/>
            <person name="Lipzen A."/>
            <person name="Chen C."/>
            <person name="Yan M."/>
            <person name="Daum C."/>
            <person name="Ng V."/>
            <person name="Clum A."/>
            <person name="Steindorff A."/>
            <person name="Ohm R.A."/>
            <person name="Martin F."/>
            <person name="Silar P."/>
            <person name="Natvig D.O."/>
            <person name="Lalanne C."/>
            <person name="Gautier V."/>
            <person name="Ament-Velasquez S.L."/>
            <person name="Kruys A."/>
            <person name="Hutchinson M.I."/>
            <person name="Powell A.J."/>
            <person name="Barry K."/>
            <person name="Miller A.N."/>
            <person name="Grigoriev I.V."/>
            <person name="Debuchy R."/>
            <person name="Gladieux P."/>
            <person name="Hiltunen Thoren M."/>
            <person name="Johannesson H."/>
        </authorList>
    </citation>
    <scope>NUCLEOTIDE SEQUENCE</scope>
    <source>
        <strain evidence="5">CBS 955.72</strain>
    </source>
</reference>
<dbReference type="PRINTS" id="PR00452">
    <property type="entry name" value="SH3DOMAIN"/>
</dbReference>
<dbReference type="AlphaFoldDB" id="A0AAJ0HGY9"/>
<dbReference type="Gene3D" id="2.30.30.40">
    <property type="entry name" value="SH3 Domains"/>
    <property type="match status" value="1"/>
</dbReference>
<evidence type="ECO:0000259" key="4">
    <source>
        <dbReference type="PROSITE" id="PS50002"/>
    </source>
</evidence>
<gene>
    <name evidence="5" type="ORF">B0T25DRAFT_542101</name>
</gene>
<evidence type="ECO:0000313" key="5">
    <source>
        <dbReference type="EMBL" id="KAK3352496.1"/>
    </source>
</evidence>
<evidence type="ECO:0000313" key="6">
    <source>
        <dbReference type="Proteomes" id="UP001275084"/>
    </source>
</evidence>
<dbReference type="SMART" id="SM00326">
    <property type="entry name" value="SH3"/>
    <property type="match status" value="1"/>
</dbReference>
<feature type="domain" description="SH3" evidence="4">
    <location>
        <begin position="91"/>
        <end position="151"/>
    </location>
</feature>
<keyword evidence="6" id="KW-1185">Reference proteome</keyword>
<dbReference type="PROSITE" id="PS50002">
    <property type="entry name" value="SH3"/>
    <property type="match status" value="1"/>
</dbReference>
<name>A0AAJ0HGY9_9PEZI</name>
<protein>
    <submittedName>
        <fullName evidence="5">SH3 domain-containing protein</fullName>
    </submittedName>
</protein>
<accession>A0AAJ0HGY9</accession>
<feature type="region of interest" description="Disordered" evidence="3">
    <location>
        <begin position="7"/>
        <end position="84"/>
    </location>
</feature>
<dbReference type="InterPro" id="IPR001452">
    <property type="entry name" value="SH3_domain"/>
</dbReference>
<dbReference type="SUPFAM" id="SSF50044">
    <property type="entry name" value="SH3-domain"/>
    <property type="match status" value="1"/>
</dbReference>
<feature type="compositionally biased region" description="Low complexity" evidence="3">
    <location>
        <begin position="16"/>
        <end position="25"/>
    </location>
</feature>